<evidence type="ECO:0000313" key="7">
    <source>
        <dbReference type="RefSeq" id="XP_008781639.2"/>
    </source>
</evidence>
<feature type="domain" description="SHSP" evidence="5">
    <location>
        <begin position="9"/>
        <end position="130"/>
    </location>
</feature>
<keyword evidence="7" id="KW-0966">Cell projection</keyword>
<feature type="transmembrane region" description="Helical" evidence="4">
    <location>
        <begin position="435"/>
        <end position="456"/>
    </location>
</feature>
<keyword evidence="4" id="KW-0472">Membrane</keyword>
<evidence type="ECO:0000256" key="1">
    <source>
        <dbReference type="PROSITE-ProRule" id="PRU00285"/>
    </source>
</evidence>
<accession>A0A8B7BML7</accession>
<feature type="compositionally biased region" description="Basic and acidic residues" evidence="3">
    <location>
        <begin position="239"/>
        <end position="268"/>
    </location>
</feature>
<dbReference type="SUPFAM" id="SSF49764">
    <property type="entry name" value="HSP20-like chaperones"/>
    <property type="match status" value="1"/>
</dbReference>
<keyword evidence="4" id="KW-1133">Transmembrane helix</keyword>
<evidence type="ECO:0000256" key="3">
    <source>
        <dbReference type="SAM" id="MobiDB-lite"/>
    </source>
</evidence>
<keyword evidence="7" id="KW-0969">Cilium</keyword>
<feature type="compositionally biased region" description="Basic and acidic residues" evidence="3">
    <location>
        <begin position="407"/>
        <end position="420"/>
    </location>
</feature>
<evidence type="ECO:0000259" key="5">
    <source>
        <dbReference type="PROSITE" id="PS01031"/>
    </source>
</evidence>
<keyword evidence="7" id="KW-0282">Flagellum</keyword>
<proteinExistence type="inferred from homology"/>
<dbReference type="PROSITE" id="PS01031">
    <property type="entry name" value="SHSP"/>
    <property type="match status" value="1"/>
</dbReference>
<dbReference type="KEGG" id="pda:103701378"/>
<name>A0A8B7BML7_PHODC</name>
<feature type="compositionally biased region" description="Basic and acidic residues" evidence="3">
    <location>
        <begin position="180"/>
        <end position="229"/>
    </location>
</feature>
<dbReference type="GeneID" id="103701378"/>
<organism evidence="6 7">
    <name type="scientific">Phoenix dactylifera</name>
    <name type="common">Date palm</name>
    <dbReference type="NCBI Taxonomy" id="42345"/>
    <lineage>
        <taxon>Eukaryota</taxon>
        <taxon>Viridiplantae</taxon>
        <taxon>Streptophyta</taxon>
        <taxon>Embryophyta</taxon>
        <taxon>Tracheophyta</taxon>
        <taxon>Spermatophyta</taxon>
        <taxon>Magnoliopsida</taxon>
        <taxon>Liliopsida</taxon>
        <taxon>Arecaceae</taxon>
        <taxon>Coryphoideae</taxon>
        <taxon>Phoeniceae</taxon>
        <taxon>Phoenix</taxon>
    </lineage>
</organism>
<gene>
    <name evidence="7" type="primary">LOC103701378</name>
</gene>
<evidence type="ECO:0000256" key="2">
    <source>
        <dbReference type="RuleBase" id="RU003616"/>
    </source>
</evidence>
<dbReference type="Pfam" id="PF00011">
    <property type="entry name" value="HSP20"/>
    <property type="match status" value="1"/>
</dbReference>
<dbReference type="Proteomes" id="UP000228380">
    <property type="component" value="Chromosome 14"/>
</dbReference>
<dbReference type="InterPro" id="IPR008978">
    <property type="entry name" value="HSP20-like_chaperone"/>
</dbReference>
<comment type="similarity">
    <text evidence="1 2">Belongs to the small heat shock protein (HSP20) family.</text>
</comment>
<dbReference type="AlphaFoldDB" id="A0A8B7BML7"/>
<keyword evidence="4" id="KW-0812">Transmembrane</keyword>
<feature type="compositionally biased region" description="Basic and acidic residues" evidence="3">
    <location>
        <begin position="381"/>
        <end position="399"/>
    </location>
</feature>
<dbReference type="Gene3D" id="2.60.40.790">
    <property type="match status" value="1"/>
</dbReference>
<dbReference type="OrthoDB" id="1920188at2759"/>
<feature type="compositionally biased region" description="Basic and acidic residues" evidence="3">
    <location>
        <begin position="279"/>
        <end position="290"/>
    </location>
</feature>
<evidence type="ECO:0000256" key="4">
    <source>
        <dbReference type="SAM" id="Phobius"/>
    </source>
</evidence>
<feature type="compositionally biased region" description="Acidic residues" evidence="3">
    <location>
        <begin position="132"/>
        <end position="145"/>
    </location>
</feature>
<feature type="compositionally biased region" description="Basic and acidic residues" evidence="3">
    <location>
        <begin position="318"/>
        <end position="340"/>
    </location>
</feature>
<evidence type="ECO:0000313" key="6">
    <source>
        <dbReference type="Proteomes" id="UP000228380"/>
    </source>
</evidence>
<reference evidence="6" key="1">
    <citation type="journal article" date="2019" name="Nat. Commun.">
        <title>Genome-wide association mapping of date palm fruit traits.</title>
        <authorList>
            <person name="Hazzouri K.M."/>
            <person name="Gros-Balthazard M."/>
            <person name="Flowers J.M."/>
            <person name="Copetti D."/>
            <person name="Lemansour A."/>
            <person name="Lebrun M."/>
            <person name="Masmoudi K."/>
            <person name="Ferrand S."/>
            <person name="Dhar M.I."/>
            <person name="Fresquez Z.A."/>
            <person name="Rosas U."/>
            <person name="Zhang J."/>
            <person name="Talag J."/>
            <person name="Lee S."/>
            <person name="Kudrna D."/>
            <person name="Powell R.F."/>
            <person name="Leitch I.J."/>
            <person name="Krueger R.R."/>
            <person name="Wing R.A."/>
            <person name="Amiri K.M.A."/>
            <person name="Purugganan M.D."/>
        </authorList>
    </citation>
    <scope>NUCLEOTIDE SEQUENCE [LARGE SCALE GENOMIC DNA]</scope>
    <source>
        <strain evidence="6">cv. Khalas</strain>
    </source>
</reference>
<keyword evidence="6" id="KW-1185">Reference proteome</keyword>
<dbReference type="InterPro" id="IPR002068">
    <property type="entry name" value="A-crystallin/Hsp20_dom"/>
</dbReference>
<dbReference type="CDD" id="cd06464">
    <property type="entry name" value="ACD_sHsps-like"/>
    <property type="match status" value="1"/>
</dbReference>
<feature type="compositionally biased region" description="Basic and acidic residues" evidence="3">
    <location>
        <begin position="358"/>
        <end position="373"/>
    </location>
</feature>
<dbReference type="RefSeq" id="XP_008781639.2">
    <property type="nucleotide sequence ID" value="XM_008783417.4"/>
</dbReference>
<feature type="region of interest" description="Disordered" evidence="3">
    <location>
        <begin position="128"/>
        <end position="432"/>
    </location>
</feature>
<reference evidence="7" key="2">
    <citation type="submission" date="2025-08" db="UniProtKB">
        <authorList>
            <consortium name="RefSeq"/>
        </authorList>
    </citation>
    <scope>IDENTIFICATION</scope>
    <source>
        <tissue evidence="7">Young leaves</tissue>
    </source>
</reference>
<protein>
    <submittedName>
        <fullName evidence="7">Cilia- and flagella-associated protein 251</fullName>
    </submittedName>
</protein>
<sequence length="463" mass="51977">MELDLGLRISRAIENLTFSSTETETVFVLLAHLPGFKKDEIEISINETGTQISISGEGERSSIETTISRRLMLATEVIERFQKVFGIPNSVALDRIDAGFDEENAVLIVLMPKLIQGDVSGVEIEEIKQGEDQEEEGKEGEEASLEQDKQEEGGATSKEEEQEEKGKDKEASITEDEQEEKGKDDEVLMKEKEQEVKGEGEEASLKEQQEKESSSERNHEDQEFHKFYEPETDQNGEPELEKEQMGMEEKIPKEEIEEEREPRVVPHDLDEEPPSSEAPEPKEAEHEKELQIPMAPPTPPVPVETHDLDEEPPSSEALEPKKAEHDKELQIPRAHPRQEPEQEDELPPEELPTTGTPKMDRATDRSEEQRARDSVILGDEAPDRPLETKTLDSAEKDQDLGLGEEVGVEKREENGNGSEKKGRKKGKGKGLSLPLSPLLASSAFIVSLAILAFHFLRSRKRTS</sequence>